<protein>
    <submittedName>
        <fullName evidence="1">Uncharacterized protein</fullName>
    </submittedName>
</protein>
<proteinExistence type="predicted"/>
<dbReference type="EMBL" id="JAEACQ010000257">
    <property type="protein sequence ID" value="MBL7630989.1"/>
    <property type="molecule type" value="Genomic_DNA"/>
</dbReference>
<evidence type="ECO:0000313" key="1">
    <source>
        <dbReference type="EMBL" id="MBL7630989.1"/>
    </source>
</evidence>
<evidence type="ECO:0000313" key="2">
    <source>
        <dbReference type="Proteomes" id="UP000604475"/>
    </source>
</evidence>
<dbReference type="AlphaFoldDB" id="A0A937UPL4"/>
<sequence length="52" mass="5722">MKKILWPWGFWIFVAFYVVTAPSDAANFVHSAFGWLGVIGDGVSDFVSDVAV</sequence>
<dbReference type="RefSeq" id="WP_203002023.1">
    <property type="nucleotide sequence ID" value="NZ_JADWYU010000100.1"/>
</dbReference>
<organism evidence="1 2">
    <name type="scientific">Frankia nepalensis</name>
    <dbReference type="NCBI Taxonomy" id="1836974"/>
    <lineage>
        <taxon>Bacteria</taxon>
        <taxon>Bacillati</taxon>
        <taxon>Actinomycetota</taxon>
        <taxon>Actinomycetes</taxon>
        <taxon>Frankiales</taxon>
        <taxon>Frankiaceae</taxon>
        <taxon>Frankia</taxon>
    </lineage>
</organism>
<accession>A0A937UPL4</accession>
<name>A0A937UPL4_9ACTN</name>
<gene>
    <name evidence="1" type="ORF">I7412_28270</name>
</gene>
<dbReference type="Proteomes" id="UP000604475">
    <property type="component" value="Unassembled WGS sequence"/>
</dbReference>
<reference evidence="1" key="1">
    <citation type="submission" date="2020-12" db="EMBL/GenBank/DDBJ databases">
        <title>Genomic characterization of non-nitrogen-fixing Frankia strains.</title>
        <authorList>
            <person name="Carlos-Shanley C."/>
            <person name="Guerra T."/>
            <person name="Hahn D."/>
        </authorList>
    </citation>
    <scope>NUCLEOTIDE SEQUENCE</scope>
    <source>
        <strain evidence="1">CN6</strain>
    </source>
</reference>
<comment type="caution">
    <text evidence="1">The sequence shown here is derived from an EMBL/GenBank/DDBJ whole genome shotgun (WGS) entry which is preliminary data.</text>
</comment>
<keyword evidence="2" id="KW-1185">Reference proteome</keyword>